<protein>
    <submittedName>
        <fullName evidence="1">Uncharacterized protein</fullName>
    </submittedName>
</protein>
<reference evidence="1 2" key="1">
    <citation type="journal article" date="2023" name="Microbiol. Spectr.">
        <title>Symbiosis of Carpenter Bees with Uncharacterized Lactic Acid Bacteria Showing NAD Auxotrophy.</title>
        <authorList>
            <person name="Kawasaki S."/>
            <person name="Ozawa K."/>
            <person name="Mori T."/>
            <person name="Yamamoto A."/>
            <person name="Ito M."/>
            <person name="Ohkuma M."/>
            <person name="Sakamoto M."/>
            <person name="Matsutani M."/>
        </authorList>
    </citation>
    <scope>NUCLEOTIDE SEQUENCE [LARGE SCALE GENOMIC DNA]</scope>
    <source>
        <strain evidence="1 2">Kim32-2</strain>
    </source>
</reference>
<dbReference type="Proteomes" id="UP001321741">
    <property type="component" value="Chromosome"/>
</dbReference>
<proteinExistence type="predicted"/>
<organism evidence="1 2">
    <name type="scientific">Lactobacillus xylocopicola</name>
    <dbReference type="NCBI Taxonomy" id="2976676"/>
    <lineage>
        <taxon>Bacteria</taxon>
        <taxon>Bacillati</taxon>
        <taxon>Bacillota</taxon>
        <taxon>Bacilli</taxon>
        <taxon>Lactobacillales</taxon>
        <taxon>Lactobacillaceae</taxon>
        <taxon>Lactobacillus</taxon>
    </lineage>
</organism>
<keyword evidence="2" id="KW-1185">Reference proteome</keyword>
<gene>
    <name evidence="1" type="ORF">KIM322_14780</name>
</gene>
<accession>A0ABM8BIS6</accession>
<dbReference type="EMBL" id="AP026803">
    <property type="protein sequence ID" value="BDR61217.1"/>
    <property type="molecule type" value="Genomic_DNA"/>
</dbReference>
<evidence type="ECO:0000313" key="1">
    <source>
        <dbReference type="EMBL" id="BDR61217.1"/>
    </source>
</evidence>
<name>A0ABM8BIS6_9LACO</name>
<sequence length="82" mass="9338">MKGGKMSKKKIELSEKVTKLVQKYLEISGGNLDELTNEALLTYLTDHLKSSQIKDALKERDEADANYADKLIHNEINNLNKF</sequence>
<evidence type="ECO:0000313" key="2">
    <source>
        <dbReference type="Proteomes" id="UP001321741"/>
    </source>
</evidence>